<evidence type="ECO:0000256" key="8">
    <source>
        <dbReference type="ARBA" id="ARBA00023004"/>
    </source>
</evidence>
<protein>
    <submittedName>
        <fullName evidence="11">Radical SAM domain protein</fullName>
    </submittedName>
</protein>
<dbReference type="RefSeq" id="WP_013253215.1">
    <property type="nucleotide sequence ID" value="NC_014364.1"/>
</dbReference>
<feature type="domain" description="Radical SAM core" evidence="10">
    <location>
        <begin position="202"/>
        <end position="432"/>
    </location>
</feature>
<dbReference type="GO" id="GO:0003824">
    <property type="term" value="F:catalytic activity"/>
    <property type="evidence" value="ECO:0007669"/>
    <property type="project" value="InterPro"/>
</dbReference>
<dbReference type="SFLD" id="SFLDS00029">
    <property type="entry name" value="Radical_SAM"/>
    <property type="match status" value="1"/>
</dbReference>
<dbReference type="InterPro" id="IPR058240">
    <property type="entry name" value="rSAM_sf"/>
</dbReference>
<dbReference type="KEGG" id="ssm:Spirs_0607"/>
<sequence length="818" mass="92021">MATYQNTTQITVRWRNSGEERSVSVDSLYRKSLEFLELYANADLTSEKFLALIGEGGARQRFARLIEACGYEDDPAGFFGALLPELAAGKSGPKRINGIILPYRYLMALLELLIPQKGFVSIGDVDQLVAKTNLMVPEAARTELQKVIETYPVRLSYHTIRQMLLSPDVAYQYMPFVEELDPVGHTNTWIGQFHQGLLEQMYQNRVIFLLNMSCPVYCRFCFRKHKESRNEKNPTVEDVNRAIAHVEKSPSIKEIVLTGGDPFLNRSNMAAAIDGLMGIDHVQSLRLATRSLAYYPELFLGKGEWYLNYLKQKNLELQLHGKRMEIATHFIHPDEVSPESLGIITELVKSGIAVYVQTPFLQHCNDTGPELQKLFRLLRGAGAEMHYIYIPCSPIHGNSVYWSPLSDGIDIAEYLRAHLSDRSVPKICTATPIGKMEWYTSGWAVEQVEGQENFIWIRTPYTPDYFKSFAPMASKLPNIRVNEEGTLDIQYMAKIGKASYFLGSRPLRIKKTTLPLSIPDKLQLPAASALLGSQQIVKGGSAALSRVHETRVELQSDVTEADIDYIRSDTLISDVIIRTSSLLAEELHEISSLIGKIGTIDHVNAVRISLPEVNYAPESISPAMIQHLASCNRLTVSNPLRLEIETWFINANQITEMHSALVRRLNNKGITVYANTPLLGEINDNPDEIYNLTYAYRRAGIEFHHLYVAGHPIQKAWNEKHPIDMYDVVDIASKIRREGSGREGPRYILQTPLGDVYYGLTSSFIHGGGDIRVKLDSYDLPYFKALDSSYTLPKDVFIDDGKPVIPMPGLVSSTNFPV</sequence>
<evidence type="ECO:0000256" key="9">
    <source>
        <dbReference type="ARBA" id="ARBA00023014"/>
    </source>
</evidence>
<reference evidence="11 12" key="1">
    <citation type="journal article" date="2010" name="Stand. Genomic Sci.">
        <title>Complete genome sequence of Spirochaeta smaragdinae type strain (SEBR 4228).</title>
        <authorList>
            <person name="Mavromatis K."/>
            <person name="Yasawong M."/>
            <person name="Chertkov O."/>
            <person name="Lapidus A."/>
            <person name="Lucas S."/>
            <person name="Nolan M."/>
            <person name="Del Rio T.G."/>
            <person name="Tice H."/>
            <person name="Cheng J.F."/>
            <person name="Pitluck S."/>
            <person name="Liolios K."/>
            <person name="Ivanova N."/>
            <person name="Tapia R."/>
            <person name="Han C."/>
            <person name="Bruce D."/>
            <person name="Goodwin L."/>
            <person name="Pati A."/>
            <person name="Chen A."/>
            <person name="Palaniappan K."/>
            <person name="Land M."/>
            <person name="Hauser L."/>
            <person name="Chang Y.J."/>
            <person name="Jeffries C.D."/>
            <person name="Detter J.C."/>
            <person name="Rohde M."/>
            <person name="Brambilla E."/>
            <person name="Spring S."/>
            <person name="Goker M."/>
            <person name="Sikorski J."/>
            <person name="Woyke T."/>
            <person name="Bristow J."/>
            <person name="Eisen J.A."/>
            <person name="Markowitz V."/>
            <person name="Hugenholtz P."/>
            <person name="Klenk H.P."/>
            <person name="Kyrpides N.C."/>
        </authorList>
    </citation>
    <scope>NUCLEOTIDE SEQUENCE [LARGE SCALE GENOMIC DNA]</scope>
    <source>
        <strain evidence="12">DSM 11293 / JCM 15392 / SEBR 4228</strain>
    </source>
</reference>
<dbReference type="PANTHER" id="PTHR30538">
    <property type="entry name" value="LYSINE 2,3-AMINOMUTASE-RELATED"/>
    <property type="match status" value="1"/>
</dbReference>
<dbReference type="Proteomes" id="UP000002318">
    <property type="component" value="Chromosome"/>
</dbReference>
<evidence type="ECO:0000259" key="10">
    <source>
        <dbReference type="PROSITE" id="PS51918"/>
    </source>
</evidence>
<keyword evidence="8" id="KW-0408">Iron</keyword>
<keyword evidence="12" id="KW-1185">Reference proteome</keyword>
<dbReference type="InterPro" id="IPR007197">
    <property type="entry name" value="rSAM"/>
</dbReference>
<evidence type="ECO:0000313" key="11">
    <source>
        <dbReference type="EMBL" id="ADK79751.1"/>
    </source>
</evidence>
<dbReference type="PROSITE" id="PS51918">
    <property type="entry name" value="RADICAL_SAM"/>
    <property type="match status" value="1"/>
</dbReference>
<dbReference type="Pfam" id="PF04055">
    <property type="entry name" value="Radical_SAM"/>
    <property type="match status" value="1"/>
</dbReference>
<evidence type="ECO:0000256" key="6">
    <source>
        <dbReference type="ARBA" id="ARBA00022723"/>
    </source>
</evidence>
<dbReference type="GO" id="GO:0046872">
    <property type="term" value="F:metal ion binding"/>
    <property type="evidence" value="ECO:0007669"/>
    <property type="project" value="UniProtKB-KW"/>
</dbReference>
<keyword evidence="7" id="KW-0663">Pyridoxal phosphate</keyword>
<keyword evidence="9" id="KW-0411">Iron-sulfur</keyword>
<dbReference type="AlphaFoldDB" id="E1RBM1"/>
<comment type="cofactor">
    <cofactor evidence="2">
        <name>[4Fe-4S] cluster</name>
        <dbReference type="ChEBI" id="CHEBI:49883"/>
    </cofactor>
</comment>
<dbReference type="SUPFAM" id="SSF102114">
    <property type="entry name" value="Radical SAM enzymes"/>
    <property type="match status" value="1"/>
</dbReference>
<dbReference type="Gene3D" id="3.20.20.70">
    <property type="entry name" value="Aldolase class I"/>
    <property type="match status" value="2"/>
</dbReference>
<keyword evidence="4" id="KW-0004">4Fe-4S</keyword>
<dbReference type="OrthoDB" id="9768064at2"/>
<keyword evidence="5" id="KW-0949">S-adenosyl-L-methionine</keyword>
<comment type="cofactor">
    <cofactor evidence="1">
        <name>pyridoxal 5'-phosphate</name>
        <dbReference type="ChEBI" id="CHEBI:597326"/>
    </cofactor>
</comment>
<evidence type="ECO:0000256" key="2">
    <source>
        <dbReference type="ARBA" id="ARBA00001966"/>
    </source>
</evidence>
<proteinExistence type="inferred from homology"/>
<dbReference type="CDD" id="cd01335">
    <property type="entry name" value="Radical_SAM"/>
    <property type="match status" value="1"/>
</dbReference>
<dbReference type="EMBL" id="CP002116">
    <property type="protein sequence ID" value="ADK79751.1"/>
    <property type="molecule type" value="Genomic_DNA"/>
</dbReference>
<dbReference type="HOGENOM" id="CLU_345423_0_0_12"/>
<evidence type="ECO:0000256" key="3">
    <source>
        <dbReference type="ARBA" id="ARBA00008703"/>
    </source>
</evidence>
<evidence type="ECO:0000256" key="5">
    <source>
        <dbReference type="ARBA" id="ARBA00022691"/>
    </source>
</evidence>
<evidence type="ECO:0000256" key="4">
    <source>
        <dbReference type="ARBA" id="ARBA00022485"/>
    </source>
</evidence>
<dbReference type="InterPro" id="IPR013785">
    <property type="entry name" value="Aldolase_TIM"/>
</dbReference>
<dbReference type="PANTHER" id="PTHR30538:SF0">
    <property type="entry name" value="L-LYSINE 2,3-AMINOMUTASE AQ_1632-RELATED"/>
    <property type="match status" value="1"/>
</dbReference>
<evidence type="ECO:0000256" key="7">
    <source>
        <dbReference type="ARBA" id="ARBA00022898"/>
    </source>
</evidence>
<evidence type="ECO:0000313" key="12">
    <source>
        <dbReference type="Proteomes" id="UP000002318"/>
    </source>
</evidence>
<accession>E1RBM1</accession>
<keyword evidence="6" id="KW-0479">Metal-binding</keyword>
<dbReference type="InterPro" id="IPR003739">
    <property type="entry name" value="Lys_aminomutase/Glu_NH3_mut"/>
</dbReference>
<evidence type="ECO:0000256" key="1">
    <source>
        <dbReference type="ARBA" id="ARBA00001933"/>
    </source>
</evidence>
<organism evidence="11 12">
    <name type="scientific">Sediminispirochaeta smaragdinae (strain DSM 11293 / JCM 15392 / SEBR 4228)</name>
    <name type="common">Spirochaeta smaragdinae</name>
    <dbReference type="NCBI Taxonomy" id="573413"/>
    <lineage>
        <taxon>Bacteria</taxon>
        <taxon>Pseudomonadati</taxon>
        <taxon>Spirochaetota</taxon>
        <taxon>Spirochaetia</taxon>
        <taxon>Spirochaetales</taxon>
        <taxon>Spirochaetaceae</taxon>
        <taxon>Sediminispirochaeta</taxon>
    </lineage>
</organism>
<gene>
    <name evidence="11" type="ordered locus">Spirs_0607</name>
</gene>
<name>E1RBM1_SEDSS</name>
<dbReference type="GO" id="GO:0051539">
    <property type="term" value="F:4 iron, 4 sulfur cluster binding"/>
    <property type="evidence" value="ECO:0007669"/>
    <property type="project" value="UniProtKB-KW"/>
</dbReference>
<comment type="similarity">
    <text evidence="3">Belongs to the radical SAM superfamily. KamA family.</text>
</comment>
<dbReference type="STRING" id="573413.Spirs_0607"/>
<dbReference type="eggNOG" id="COG1509">
    <property type="taxonomic scope" value="Bacteria"/>
</dbReference>